<protein>
    <submittedName>
        <fullName evidence="1">Uncharacterized protein</fullName>
    </submittedName>
</protein>
<accession>A0A8J2XVM7</accession>
<dbReference type="SUPFAM" id="SSF88946">
    <property type="entry name" value="Sigma2 domain of RNA polymerase sigma factors"/>
    <property type="match status" value="1"/>
</dbReference>
<comment type="caution">
    <text evidence="1">The sequence shown here is derived from an EMBL/GenBank/DDBJ whole genome shotgun (WGS) entry which is preliminary data.</text>
</comment>
<name>A0A8J2XVM7_9BACT</name>
<reference evidence="1" key="2">
    <citation type="submission" date="2020-09" db="EMBL/GenBank/DDBJ databases">
        <authorList>
            <person name="Sun Q."/>
            <person name="Zhou Y."/>
        </authorList>
    </citation>
    <scope>NUCLEOTIDE SEQUENCE</scope>
    <source>
        <strain evidence="1">CGMCC 1.15448</strain>
    </source>
</reference>
<reference evidence="1" key="1">
    <citation type="journal article" date="2014" name="Int. J. Syst. Evol. Microbiol.">
        <title>Complete genome sequence of Corynebacterium casei LMG S-19264T (=DSM 44701T), isolated from a smear-ripened cheese.</title>
        <authorList>
            <consortium name="US DOE Joint Genome Institute (JGI-PGF)"/>
            <person name="Walter F."/>
            <person name="Albersmeier A."/>
            <person name="Kalinowski J."/>
            <person name="Ruckert C."/>
        </authorList>
    </citation>
    <scope>NUCLEOTIDE SEQUENCE</scope>
    <source>
        <strain evidence="1">CGMCC 1.15448</strain>
    </source>
</reference>
<dbReference type="Proteomes" id="UP000607559">
    <property type="component" value="Unassembled WGS sequence"/>
</dbReference>
<organism evidence="1 2">
    <name type="scientific">Puia dinghuensis</name>
    <dbReference type="NCBI Taxonomy" id="1792502"/>
    <lineage>
        <taxon>Bacteria</taxon>
        <taxon>Pseudomonadati</taxon>
        <taxon>Bacteroidota</taxon>
        <taxon>Chitinophagia</taxon>
        <taxon>Chitinophagales</taxon>
        <taxon>Chitinophagaceae</taxon>
        <taxon>Puia</taxon>
    </lineage>
</organism>
<keyword evidence="2" id="KW-1185">Reference proteome</keyword>
<gene>
    <name evidence="1" type="ORF">GCM10011511_49400</name>
</gene>
<dbReference type="EMBL" id="BMJC01000005">
    <property type="protein sequence ID" value="GGB19777.1"/>
    <property type="molecule type" value="Genomic_DNA"/>
</dbReference>
<dbReference type="InterPro" id="IPR013325">
    <property type="entry name" value="RNA_pol_sigma_r2"/>
</dbReference>
<dbReference type="GO" id="GO:0006352">
    <property type="term" value="P:DNA-templated transcription initiation"/>
    <property type="evidence" value="ECO:0007669"/>
    <property type="project" value="InterPro"/>
</dbReference>
<sequence length="119" mass="13825">MSHTNLNLESFGRAYRSLVRPLRYFAWRYMQNEDIARDIADDVLLEFYHNDADLEQTKVQSQVYRAVKWVCIDRLINAGEEMSDAQRLAVALAPEEDDPFFNAVLVEAEWLNKIDEVGA</sequence>
<proteinExistence type="predicted"/>
<dbReference type="Gene3D" id="1.10.1740.10">
    <property type="match status" value="1"/>
</dbReference>
<evidence type="ECO:0000313" key="2">
    <source>
        <dbReference type="Proteomes" id="UP000607559"/>
    </source>
</evidence>
<dbReference type="RefSeq" id="WP_188936809.1">
    <property type="nucleotide sequence ID" value="NZ_BMJC01000005.1"/>
</dbReference>
<dbReference type="AlphaFoldDB" id="A0A8J2XVM7"/>
<dbReference type="GO" id="GO:0003700">
    <property type="term" value="F:DNA-binding transcription factor activity"/>
    <property type="evidence" value="ECO:0007669"/>
    <property type="project" value="InterPro"/>
</dbReference>
<evidence type="ECO:0000313" key="1">
    <source>
        <dbReference type="EMBL" id="GGB19777.1"/>
    </source>
</evidence>